<organism evidence="1 2">
    <name type="scientific">Poseidonocella sedimentorum</name>
    <dbReference type="NCBI Taxonomy" id="871652"/>
    <lineage>
        <taxon>Bacteria</taxon>
        <taxon>Pseudomonadati</taxon>
        <taxon>Pseudomonadota</taxon>
        <taxon>Alphaproteobacteria</taxon>
        <taxon>Rhodobacterales</taxon>
        <taxon>Roseobacteraceae</taxon>
        <taxon>Poseidonocella</taxon>
    </lineage>
</organism>
<sequence length="125" mass="14059">MNAQNLAKSAYSTTAPIRTDRATEYQAFARITSRMKAASEGRGRRIKAIAQTIHENRKLWKILTIDLVDENNKLPDQLRAQLLYLADFTNQHSSKVLSGEGKMDILIEINTAVMRGLRGTQEPTT</sequence>
<evidence type="ECO:0000313" key="1">
    <source>
        <dbReference type="EMBL" id="SFR00630.1"/>
    </source>
</evidence>
<dbReference type="AlphaFoldDB" id="A0A1I6D5C4"/>
<dbReference type="Pfam" id="PF07309">
    <property type="entry name" value="FlaF"/>
    <property type="match status" value="1"/>
</dbReference>
<name>A0A1I6D5C4_9RHOB</name>
<proteinExistence type="predicted"/>
<dbReference type="RefSeq" id="WP_092076844.1">
    <property type="nucleotide sequence ID" value="NZ_FOYI01000002.1"/>
</dbReference>
<keyword evidence="1" id="KW-0282">Flagellum</keyword>
<protein>
    <submittedName>
        <fullName evidence="1">Flagellar protein FlaF</fullName>
    </submittedName>
</protein>
<dbReference type="STRING" id="871652.SAMN04515673_102192"/>
<accession>A0A1I6D5C4</accession>
<dbReference type="GO" id="GO:0044781">
    <property type="term" value="P:bacterial-type flagellum organization"/>
    <property type="evidence" value="ECO:0007669"/>
    <property type="project" value="InterPro"/>
</dbReference>
<dbReference type="Proteomes" id="UP000199302">
    <property type="component" value="Unassembled WGS sequence"/>
</dbReference>
<keyword evidence="2" id="KW-1185">Reference proteome</keyword>
<evidence type="ECO:0000313" key="2">
    <source>
        <dbReference type="Proteomes" id="UP000199302"/>
    </source>
</evidence>
<dbReference type="EMBL" id="FOYI01000002">
    <property type="protein sequence ID" value="SFR00630.1"/>
    <property type="molecule type" value="Genomic_DNA"/>
</dbReference>
<dbReference type="NCBIfam" id="NF009435">
    <property type="entry name" value="PRK12794.1"/>
    <property type="match status" value="1"/>
</dbReference>
<dbReference type="OrthoDB" id="9808944at2"/>
<gene>
    <name evidence="1" type="ORF">SAMN04515673_102192</name>
</gene>
<keyword evidence="1" id="KW-0966">Cell projection</keyword>
<dbReference type="InterPro" id="IPR010845">
    <property type="entry name" value="FlaF"/>
</dbReference>
<keyword evidence="1" id="KW-0969">Cilium</keyword>
<reference evidence="1 2" key="1">
    <citation type="submission" date="2016-10" db="EMBL/GenBank/DDBJ databases">
        <authorList>
            <person name="de Groot N.N."/>
        </authorList>
    </citation>
    <scope>NUCLEOTIDE SEQUENCE [LARGE SCALE GENOMIC DNA]</scope>
    <source>
        <strain evidence="2">KMM 9023,NRIC 0796,JCM 17311,KCTC 23692</strain>
    </source>
</reference>